<dbReference type="AlphaFoldDB" id="D7LCP9"/>
<evidence type="ECO:0000256" key="1">
    <source>
        <dbReference type="SAM" id="Coils"/>
    </source>
</evidence>
<dbReference type="InterPro" id="IPR012317">
    <property type="entry name" value="Poly(ADP-ribose)pol_cat_dom"/>
</dbReference>
<evidence type="ECO:0000259" key="2">
    <source>
        <dbReference type="PROSITE" id="PS51059"/>
    </source>
</evidence>
<feature type="coiled-coil region" evidence="1">
    <location>
        <begin position="18"/>
        <end position="125"/>
    </location>
</feature>
<reference evidence="4" key="1">
    <citation type="journal article" date="2011" name="Nat. Genet.">
        <title>The Arabidopsis lyrata genome sequence and the basis of rapid genome size change.</title>
        <authorList>
            <person name="Hu T.T."/>
            <person name="Pattyn P."/>
            <person name="Bakker E.G."/>
            <person name="Cao J."/>
            <person name="Cheng J.-F."/>
            <person name="Clark R.M."/>
            <person name="Fahlgren N."/>
            <person name="Fawcett J.A."/>
            <person name="Grimwood J."/>
            <person name="Gundlach H."/>
            <person name="Haberer G."/>
            <person name="Hollister J.D."/>
            <person name="Ossowski S."/>
            <person name="Ottilar R.P."/>
            <person name="Salamov A.A."/>
            <person name="Schneeberger K."/>
            <person name="Spannagl M."/>
            <person name="Wang X."/>
            <person name="Yang L."/>
            <person name="Nasrallah M.E."/>
            <person name="Bergelson J."/>
            <person name="Carrington J.C."/>
            <person name="Gaut B.S."/>
            <person name="Schmutz J."/>
            <person name="Mayer K.F.X."/>
            <person name="Van de Peer Y."/>
            <person name="Grigoriev I.V."/>
            <person name="Nordborg M."/>
            <person name="Weigel D."/>
            <person name="Guo Y.-L."/>
        </authorList>
    </citation>
    <scope>NUCLEOTIDE SEQUENCE [LARGE SCALE GENOMIC DNA]</scope>
    <source>
        <strain evidence="4">cv. MN47</strain>
    </source>
</reference>
<dbReference type="Gramene" id="fgenesh1_pg.C_scaffold_4000603">
    <property type="protein sequence ID" value="fgenesh1_pg.C_scaffold_4000603"/>
    <property type="gene ID" value="fgenesh1_pg.C_scaffold_4000603"/>
</dbReference>
<gene>
    <name evidence="3" type="ORF">ARALYDRAFT_344261</name>
</gene>
<dbReference type="PANTHER" id="PTHR37391:SF2">
    <property type="entry name" value="E3 UBIQUITIN-PROTEIN LIGASE"/>
    <property type="match status" value="1"/>
</dbReference>
<keyword evidence="4" id="KW-1185">Reference proteome</keyword>
<feature type="domain" description="PARP catalytic" evidence="2">
    <location>
        <begin position="106"/>
        <end position="364"/>
    </location>
</feature>
<accession>D7LCP9</accession>
<dbReference type="HOGENOM" id="CLU_732262_0_0_1"/>
<proteinExistence type="predicted"/>
<protein>
    <recommendedName>
        <fullName evidence="2">PARP catalytic domain-containing protein</fullName>
    </recommendedName>
</protein>
<sequence length="378" mass="43629">MGETKRETDKSDEERKVLEAIALKASELETKVARLQHELIKATTEAKKLNSEFSQKGHGIEEVEKEVAGLRTVKEENEKRMKELETKLGALEVKELEEKNERFQAEEVDEEKEKEEKKRKKINGLVPDNGVVVKHIKTGEEIVVSRRVVGVFLLMTMAEFSDQFFGLQDEFFNYGWRLEFRGNNVTALWPRNGKPGLWLNSNSRMGAIYSLIVREEEILIENEEKGQQGEANGGAFIRESIYGVGIYLTVANCSYFSARYCDVDKNRARYIDCDGDKNGVRYMVLCHVIMGNMELLRGDKAQFFYGGEEYDNGVVDDIESPKNYIVWNINMNTHIFPEFVFRFKLSNLSNTGGRKCHWILYAYAVRSNHIDRLLVRYL</sequence>
<dbReference type="GO" id="GO:0003950">
    <property type="term" value="F:NAD+ poly-ADP-ribosyltransferase activity"/>
    <property type="evidence" value="ECO:0007669"/>
    <property type="project" value="InterPro"/>
</dbReference>
<dbReference type="Gene3D" id="3.90.228.10">
    <property type="match status" value="1"/>
</dbReference>
<keyword evidence="1" id="KW-0175">Coiled coil</keyword>
<organism evidence="4">
    <name type="scientific">Arabidopsis lyrata subsp. lyrata</name>
    <name type="common">Lyre-leaved rock-cress</name>
    <dbReference type="NCBI Taxonomy" id="81972"/>
    <lineage>
        <taxon>Eukaryota</taxon>
        <taxon>Viridiplantae</taxon>
        <taxon>Streptophyta</taxon>
        <taxon>Embryophyta</taxon>
        <taxon>Tracheophyta</taxon>
        <taxon>Spermatophyta</taxon>
        <taxon>Magnoliopsida</taxon>
        <taxon>eudicotyledons</taxon>
        <taxon>Gunneridae</taxon>
        <taxon>Pentapetalae</taxon>
        <taxon>rosids</taxon>
        <taxon>malvids</taxon>
        <taxon>Brassicales</taxon>
        <taxon>Brassicaceae</taxon>
        <taxon>Camelineae</taxon>
        <taxon>Arabidopsis</taxon>
    </lineage>
</organism>
<dbReference type="Proteomes" id="UP000008694">
    <property type="component" value="Unassembled WGS sequence"/>
</dbReference>
<dbReference type="PANTHER" id="PTHR37391">
    <property type="entry name" value="E3 UBIQUITIN-PROTEIN LIGASE"/>
    <property type="match status" value="1"/>
</dbReference>
<name>D7LCP9_ARALL</name>
<dbReference type="SUPFAM" id="SSF56399">
    <property type="entry name" value="ADP-ribosylation"/>
    <property type="match status" value="1"/>
</dbReference>
<evidence type="ECO:0000313" key="3">
    <source>
        <dbReference type="EMBL" id="EFH55180.1"/>
    </source>
</evidence>
<dbReference type="PROSITE" id="PS51059">
    <property type="entry name" value="PARP_CATALYTIC"/>
    <property type="match status" value="1"/>
</dbReference>
<dbReference type="EMBL" id="GL348716">
    <property type="protein sequence ID" value="EFH55180.1"/>
    <property type="molecule type" value="Genomic_DNA"/>
</dbReference>
<evidence type="ECO:0000313" key="4">
    <source>
        <dbReference type="Proteomes" id="UP000008694"/>
    </source>
</evidence>